<dbReference type="InterPro" id="IPR020449">
    <property type="entry name" value="Tscrpt_reg_AraC-type_HTH"/>
</dbReference>
<accession>A0A1B1UEM5</accession>
<evidence type="ECO:0000313" key="5">
    <source>
        <dbReference type="EMBL" id="ANW01220.1"/>
    </source>
</evidence>
<dbReference type="SMART" id="SM00342">
    <property type="entry name" value="HTH_ARAC"/>
    <property type="match status" value="1"/>
</dbReference>
<evidence type="ECO:0000256" key="2">
    <source>
        <dbReference type="ARBA" id="ARBA00023125"/>
    </source>
</evidence>
<dbReference type="InterPro" id="IPR018060">
    <property type="entry name" value="HTH_AraC"/>
</dbReference>
<sequence length="343" mass="37085">MHVSSAPNQMRFRFSTRGLTPAQRLPAWYQVFCRSASRRYCQALDASCHADMQIWTFGPGEAAHASDVHVRVQWTTLTHGIETQRARELLSDGSDDLVLTIQQANGTAVSQCGREVIAGAGAGVLTSNADVSAMAFGGPAKFVSIALSRRMIMALAPGAEDAIARPMHLDSAVLPLLVNYLGIHDDQSAVQSPDVARTVSLHIHELCALAIGASRDAAELARGRGLRQARLQMLKDDIAKNLTRGPVSAADLARRHRVTPRYVHKLFESEGVSLSHFVRAQRLALVHRNLTNPNLAGRTIGTLAFEAGYSDLSTFNHDFRRHYGVTPSALRAAANGAGKAGPW</sequence>
<keyword evidence="1" id="KW-0805">Transcription regulation</keyword>
<dbReference type="AlphaFoldDB" id="A0A1B1UEM5"/>
<dbReference type="PANTHER" id="PTHR46796:SF6">
    <property type="entry name" value="ARAC SUBFAMILY"/>
    <property type="match status" value="1"/>
</dbReference>
<dbReference type="Pfam" id="PF12833">
    <property type="entry name" value="HTH_18"/>
    <property type="match status" value="1"/>
</dbReference>
<dbReference type="InterPro" id="IPR050204">
    <property type="entry name" value="AraC_XylS_family_regulators"/>
</dbReference>
<dbReference type="InterPro" id="IPR018062">
    <property type="entry name" value="HTH_AraC-typ_CS"/>
</dbReference>
<name>A0A1B1UEM5_9BRAD</name>
<evidence type="ECO:0000256" key="3">
    <source>
        <dbReference type="ARBA" id="ARBA00023163"/>
    </source>
</evidence>
<dbReference type="PANTHER" id="PTHR46796">
    <property type="entry name" value="HTH-TYPE TRANSCRIPTIONAL ACTIVATOR RHAS-RELATED"/>
    <property type="match status" value="1"/>
</dbReference>
<keyword evidence="6" id="KW-1185">Reference proteome</keyword>
<dbReference type="GO" id="GO:0043565">
    <property type="term" value="F:sequence-specific DNA binding"/>
    <property type="evidence" value="ECO:0007669"/>
    <property type="project" value="InterPro"/>
</dbReference>
<keyword evidence="2" id="KW-0238">DNA-binding</keyword>
<organism evidence="5 6">
    <name type="scientific">Bradyrhizobium icense</name>
    <dbReference type="NCBI Taxonomy" id="1274631"/>
    <lineage>
        <taxon>Bacteria</taxon>
        <taxon>Pseudomonadati</taxon>
        <taxon>Pseudomonadota</taxon>
        <taxon>Alphaproteobacteria</taxon>
        <taxon>Hyphomicrobiales</taxon>
        <taxon>Nitrobacteraceae</taxon>
        <taxon>Bradyrhizobium</taxon>
    </lineage>
</organism>
<evidence type="ECO:0000259" key="4">
    <source>
        <dbReference type="PROSITE" id="PS01124"/>
    </source>
</evidence>
<evidence type="ECO:0000256" key="1">
    <source>
        <dbReference type="ARBA" id="ARBA00023015"/>
    </source>
</evidence>
<reference evidence="5 6" key="1">
    <citation type="submission" date="2016-07" db="EMBL/GenBank/DDBJ databases">
        <title>Complete genome sequence of Bradyrhizobium icense LMTR 13T, a potential inoculant strain isolated from lima bean (Phaseolus lunatus) in Peru.</title>
        <authorList>
            <person name="Ormeno-Orrillo E."/>
            <person name="Duran D."/>
            <person name="Rogel M.A."/>
            <person name="Rey L."/>
            <person name="Imperial J."/>
            <person name="Ruiz-Argueso T."/>
            <person name="Martinez-Romero E."/>
        </authorList>
    </citation>
    <scope>NUCLEOTIDE SEQUENCE [LARGE SCALE GENOMIC DNA]</scope>
    <source>
        <strain evidence="5 6">LMTR 13</strain>
    </source>
</reference>
<feature type="domain" description="HTH araC/xylS-type" evidence="4">
    <location>
        <begin position="232"/>
        <end position="333"/>
    </location>
</feature>
<protein>
    <recommendedName>
        <fullName evidence="4">HTH araC/xylS-type domain-containing protein</fullName>
    </recommendedName>
</protein>
<evidence type="ECO:0000313" key="6">
    <source>
        <dbReference type="Proteomes" id="UP000092839"/>
    </source>
</evidence>
<dbReference type="Gene3D" id="1.10.10.60">
    <property type="entry name" value="Homeodomain-like"/>
    <property type="match status" value="1"/>
</dbReference>
<dbReference type="InterPro" id="IPR009057">
    <property type="entry name" value="Homeodomain-like_sf"/>
</dbReference>
<keyword evidence="3" id="KW-0804">Transcription</keyword>
<dbReference type="EMBL" id="CP016428">
    <property type="protein sequence ID" value="ANW01220.1"/>
    <property type="molecule type" value="Genomic_DNA"/>
</dbReference>
<dbReference type="PROSITE" id="PS00041">
    <property type="entry name" value="HTH_ARAC_FAMILY_1"/>
    <property type="match status" value="1"/>
</dbReference>
<gene>
    <name evidence="5" type="ORF">LMTR13_14645</name>
</gene>
<dbReference type="Proteomes" id="UP000092839">
    <property type="component" value="Chromosome"/>
</dbReference>
<dbReference type="STRING" id="1274631.LMTR13_14645"/>
<dbReference type="PROSITE" id="PS01124">
    <property type="entry name" value="HTH_ARAC_FAMILY_2"/>
    <property type="match status" value="1"/>
</dbReference>
<dbReference type="PRINTS" id="PR00032">
    <property type="entry name" value="HTHARAC"/>
</dbReference>
<dbReference type="KEGG" id="bic:LMTR13_14645"/>
<dbReference type="SUPFAM" id="SSF46689">
    <property type="entry name" value="Homeodomain-like"/>
    <property type="match status" value="1"/>
</dbReference>
<dbReference type="GO" id="GO:0003700">
    <property type="term" value="F:DNA-binding transcription factor activity"/>
    <property type="evidence" value="ECO:0007669"/>
    <property type="project" value="InterPro"/>
</dbReference>
<proteinExistence type="predicted"/>